<name>A0A3B0SKH3_9ZZZZ</name>
<feature type="domain" description="SnoaL-like" evidence="1">
    <location>
        <begin position="37"/>
        <end position="138"/>
    </location>
</feature>
<reference evidence="2" key="1">
    <citation type="submission" date="2018-06" db="EMBL/GenBank/DDBJ databases">
        <authorList>
            <person name="Zhirakovskaya E."/>
        </authorList>
    </citation>
    <scope>NUCLEOTIDE SEQUENCE</scope>
</reference>
<dbReference type="AlphaFoldDB" id="A0A3B0SKH3"/>
<dbReference type="Gene3D" id="3.10.450.50">
    <property type="match status" value="1"/>
</dbReference>
<sequence length="145" mass="15939">MRMILIAIVGLLAACAPDAERAAPAQAVGDNVDVVNGLMTAFNAHDADTMREFWHGDVAWIEITGEQSRVVTSSASQLRNELVSYFEAFSTVSSSLTKISVNGDYVTAVETTVWDQDGTRKSQSSIVVYEITDGKVKRFWYFPPQ</sequence>
<proteinExistence type="predicted"/>
<gene>
    <name evidence="2" type="ORF">MNBD_ALPHA05-377</name>
</gene>
<dbReference type="Pfam" id="PF12680">
    <property type="entry name" value="SnoaL_2"/>
    <property type="match status" value="1"/>
</dbReference>
<dbReference type="InterPro" id="IPR037401">
    <property type="entry name" value="SnoaL-like"/>
</dbReference>
<dbReference type="SUPFAM" id="SSF54427">
    <property type="entry name" value="NTF2-like"/>
    <property type="match status" value="1"/>
</dbReference>
<accession>A0A3B0SKH3</accession>
<dbReference type="EMBL" id="UOEH01000540">
    <property type="protein sequence ID" value="VAW06731.1"/>
    <property type="molecule type" value="Genomic_DNA"/>
</dbReference>
<protein>
    <recommendedName>
        <fullName evidence="1">SnoaL-like domain-containing protein</fullName>
    </recommendedName>
</protein>
<dbReference type="InterPro" id="IPR032710">
    <property type="entry name" value="NTF2-like_dom_sf"/>
</dbReference>
<organism evidence="2">
    <name type="scientific">hydrothermal vent metagenome</name>
    <dbReference type="NCBI Taxonomy" id="652676"/>
    <lineage>
        <taxon>unclassified sequences</taxon>
        <taxon>metagenomes</taxon>
        <taxon>ecological metagenomes</taxon>
    </lineage>
</organism>
<evidence type="ECO:0000259" key="1">
    <source>
        <dbReference type="Pfam" id="PF12680"/>
    </source>
</evidence>
<dbReference type="PROSITE" id="PS51257">
    <property type="entry name" value="PROKAR_LIPOPROTEIN"/>
    <property type="match status" value="1"/>
</dbReference>
<evidence type="ECO:0000313" key="2">
    <source>
        <dbReference type="EMBL" id="VAW06731.1"/>
    </source>
</evidence>